<organism evidence="1 2">
    <name type="scientific">Tolypothrix tenuis PCC 7101</name>
    <dbReference type="NCBI Taxonomy" id="231146"/>
    <lineage>
        <taxon>Bacteria</taxon>
        <taxon>Bacillati</taxon>
        <taxon>Cyanobacteriota</taxon>
        <taxon>Cyanophyceae</taxon>
        <taxon>Nostocales</taxon>
        <taxon>Tolypothrichaceae</taxon>
        <taxon>Tolypothrix</taxon>
    </lineage>
</organism>
<accession>A0A1Z4N3Y2</accession>
<reference evidence="1 2" key="1">
    <citation type="submission" date="2017-06" db="EMBL/GenBank/DDBJ databases">
        <title>Genome sequencing of cyanobaciteial culture collection at National Institute for Environmental Studies (NIES).</title>
        <authorList>
            <person name="Hirose Y."/>
            <person name="Shimura Y."/>
            <person name="Fujisawa T."/>
            <person name="Nakamura Y."/>
            <person name="Kawachi M."/>
        </authorList>
    </citation>
    <scope>NUCLEOTIDE SEQUENCE [LARGE SCALE GENOMIC DNA]</scope>
    <source>
        <strain evidence="1 2">NIES-37</strain>
    </source>
</reference>
<evidence type="ECO:0000313" key="2">
    <source>
        <dbReference type="Proteomes" id="UP000218785"/>
    </source>
</evidence>
<name>A0A1Z4N3Y2_9CYAN</name>
<dbReference type="EMBL" id="AP018248">
    <property type="protein sequence ID" value="BAZ00395.1"/>
    <property type="molecule type" value="Genomic_DNA"/>
</dbReference>
<gene>
    <name evidence="1" type="ORF">NIES37_43860</name>
</gene>
<protein>
    <submittedName>
        <fullName evidence="1">Uncharacterized protein</fullName>
    </submittedName>
</protein>
<evidence type="ECO:0000313" key="1">
    <source>
        <dbReference type="EMBL" id="BAZ00395.1"/>
    </source>
</evidence>
<dbReference type="Proteomes" id="UP000218785">
    <property type="component" value="Chromosome"/>
</dbReference>
<keyword evidence="2" id="KW-1185">Reference proteome</keyword>
<dbReference type="AlphaFoldDB" id="A0A1Z4N3Y2"/>
<dbReference type="KEGG" id="ttq:NIES37_43860"/>
<proteinExistence type="predicted"/>
<sequence length="63" mass="7157">MTLLEVRSPSSKKIQLCVVANPPQSPIPNKLLLPITHYQLPIPPYPLPIPHYLFLTLNILPNY</sequence>